<evidence type="ECO:0000313" key="1">
    <source>
        <dbReference type="EMBL" id="CDW84167.1"/>
    </source>
</evidence>
<name>A0A078ASH4_STYLE</name>
<reference evidence="1 2" key="1">
    <citation type="submission" date="2014-06" db="EMBL/GenBank/DDBJ databases">
        <authorList>
            <person name="Swart Estienne"/>
        </authorList>
    </citation>
    <scope>NUCLEOTIDE SEQUENCE [LARGE SCALE GENOMIC DNA]</scope>
    <source>
        <strain evidence="1 2">130c</strain>
    </source>
</reference>
<dbReference type="Proteomes" id="UP000039865">
    <property type="component" value="Unassembled WGS sequence"/>
</dbReference>
<keyword evidence="2" id="KW-1185">Reference proteome</keyword>
<evidence type="ECO:0000313" key="2">
    <source>
        <dbReference type="Proteomes" id="UP000039865"/>
    </source>
</evidence>
<dbReference type="AlphaFoldDB" id="A0A078ASH4"/>
<dbReference type="EMBL" id="CCKQ01012540">
    <property type="protein sequence ID" value="CDW84167.1"/>
    <property type="molecule type" value="Genomic_DNA"/>
</dbReference>
<proteinExistence type="predicted"/>
<gene>
    <name evidence="1" type="primary">Contig7095.g7587</name>
    <name evidence="1" type="ORF">STYLEM_13224</name>
</gene>
<dbReference type="InParanoid" id="A0A078ASH4"/>
<organism evidence="1 2">
    <name type="scientific">Stylonychia lemnae</name>
    <name type="common">Ciliate</name>
    <dbReference type="NCBI Taxonomy" id="5949"/>
    <lineage>
        <taxon>Eukaryota</taxon>
        <taxon>Sar</taxon>
        <taxon>Alveolata</taxon>
        <taxon>Ciliophora</taxon>
        <taxon>Intramacronucleata</taxon>
        <taxon>Spirotrichea</taxon>
        <taxon>Stichotrichia</taxon>
        <taxon>Sporadotrichida</taxon>
        <taxon>Oxytrichidae</taxon>
        <taxon>Stylonychinae</taxon>
        <taxon>Stylonychia</taxon>
    </lineage>
</organism>
<sequence length="112" mass="12805">MMSSLALLVGNSSDQNLVKTFFYPRAIEAIWSLLVEYKIISPVKYGAQISAVLMQGFITYCYLIELHCLTPQYYKAIHRFSSITEGEKKTVAAVYACTVNDLKSYYKNHNFE</sequence>
<accession>A0A078ASH4</accession>
<protein>
    <submittedName>
        <fullName evidence="1">Uncharacterized protein</fullName>
    </submittedName>
</protein>